<dbReference type="AlphaFoldDB" id="A0A345BZ60"/>
<dbReference type="PANTHER" id="PTHR34478:SF2">
    <property type="entry name" value="MEMBRANE PROTEIN"/>
    <property type="match status" value="1"/>
</dbReference>
<dbReference type="GO" id="GO:0016020">
    <property type="term" value="C:membrane"/>
    <property type="evidence" value="ECO:0007669"/>
    <property type="project" value="UniProtKB-SubCell"/>
</dbReference>
<feature type="transmembrane region" description="Helical" evidence="6">
    <location>
        <begin position="6"/>
        <end position="28"/>
    </location>
</feature>
<dbReference type="InterPro" id="IPR023353">
    <property type="entry name" value="LemA-like_dom_sf"/>
</dbReference>
<evidence type="ECO:0000313" key="8">
    <source>
        <dbReference type="Proteomes" id="UP000252100"/>
    </source>
</evidence>
<evidence type="ECO:0000313" key="7">
    <source>
        <dbReference type="EMBL" id="AXF56241.1"/>
    </source>
</evidence>
<dbReference type="Proteomes" id="UP000252100">
    <property type="component" value="Chromosome"/>
</dbReference>
<protein>
    <submittedName>
        <fullName evidence="7">LemA family protein</fullName>
    </submittedName>
</protein>
<dbReference type="KEGG" id="rue:DT065_09580"/>
<proteinExistence type="inferred from homology"/>
<comment type="similarity">
    <text evidence="2">Belongs to the LemA family.</text>
</comment>
<dbReference type="InterPro" id="IPR007156">
    <property type="entry name" value="MamQ_LemA"/>
</dbReference>
<evidence type="ECO:0000256" key="6">
    <source>
        <dbReference type="SAM" id="Phobius"/>
    </source>
</evidence>
<dbReference type="RefSeq" id="WP_114372846.1">
    <property type="nucleotide sequence ID" value="NZ_CP031092.1"/>
</dbReference>
<sequence length="199" mass="22876">MGTGLGIGIGIFIIVIIGGIALLVITWFTSYNRLVKYRNWVEEAWAQIDVQLKRRYDLIPNLVETVKGYAQHEQETLTQVIEARNQMNNPDNSRNEQMAANNQVESMMGRLFALREAYPDLKANQNFQQLQEELTSTENKIAYSRQLYNSTVMEYNTKIQSIPTNIVAGLHNFIQQEMLETPAEQRENVKVDFNTGDRS</sequence>
<dbReference type="PANTHER" id="PTHR34478">
    <property type="entry name" value="PROTEIN LEMA"/>
    <property type="match status" value="1"/>
</dbReference>
<dbReference type="EMBL" id="CP031092">
    <property type="protein sequence ID" value="AXF56241.1"/>
    <property type="molecule type" value="Genomic_DNA"/>
</dbReference>
<keyword evidence="3 6" id="KW-0812">Transmembrane</keyword>
<evidence type="ECO:0000256" key="3">
    <source>
        <dbReference type="ARBA" id="ARBA00022692"/>
    </source>
</evidence>
<reference evidence="7 8" key="1">
    <citation type="journal article" date="2018" name="J. Microbiol.">
        <title>Salicibibacter kimchii gen. nov., sp. nov., a moderately halophilic and alkalitolerant bacterium in the family Bacillaceae, isolated from kimchi.</title>
        <authorList>
            <person name="Jang J.Y."/>
            <person name="Oh Y.J."/>
            <person name="Lim S.K."/>
            <person name="Park H.K."/>
            <person name="Lee C."/>
            <person name="Kim J.Y."/>
            <person name="Lee M.A."/>
            <person name="Choi H.J."/>
        </authorList>
    </citation>
    <scope>NUCLEOTIDE SEQUENCE [LARGE SCALE GENOMIC DNA]</scope>
    <source>
        <strain evidence="7 8">NKC1-1</strain>
    </source>
</reference>
<keyword evidence="8" id="KW-1185">Reference proteome</keyword>
<evidence type="ECO:0000256" key="2">
    <source>
        <dbReference type="ARBA" id="ARBA00008854"/>
    </source>
</evidence>
<organism evidence="7 8">
    <name type="scientific">Salicibibacter kimchii</name>
    <dbReference type="NCBI Taxonomy" id="2099786"/>
    <lineage>
        <taxon>Bacteria</taxon>
        <taxon>Bacillati</taxon>
        <taxon>Bacillota</taxon>
        <taxon>Bacilli</taxon>
        <taxon>Bacillales</taxon>
        <taxon>Bacillaceae</taxon>
        <taxon>Salicibibacter</taxon>
    </lineage>
</organism>
<evidence type="ECO:0000256" key="4">
    <source>
        <dbReference type="ARBA" id="ARBA00022989"/>
    </source>
</evidence>
<accession>A0A345BZ60</accession>
<gene>
    <name evidence="7" type="ORF">DT065_09580</name>
</gene>
<dbReference type="OrthoDB" id="9804152at2"/>
<dbReference type="SUPFAM" id="SSF140478">
    <property type="entry name" value="LemA-like"/>
    <property type="match status" value="1"/>
</dbReference>
<evidence type="ECO:0000256" key="1">
    <source>
        <dbReference type="ARBA" id="ARBA00004167"/>
    </source>
</evidence>
<dbReference type="Gene3D" id="1.20.1440.20">
    <property type="entry name" value="LemA-like domain"/>
    <property type="match status" value="1"/>
</dbReference>
<evidence type="ECO:0000256" key="5">
    <source>
        <dbReference type="ARBA" id="ARBA00023136"/>
    </source>
</evidence>
<comment type="subcellular location">
    <subcellularLocation>
        <location evidence="1">Membrane</location>
        <topology evidence="1">Single-pass membrane protein</topology>
    </subcellularLocation>
</comment>
<name>A0A345BZ60_9BACI</name>
<keyword evidence="4 6" id="KW-1133">Transmembrane helix</keyword>
<dbReference type="Pfam" id="PF04011">
    <property type="entry name" value="LemA"/>
    <property type="match status" value="1"/>
</dbReference>
<keyword evidence="5 6" id="KW-0472">Membrane</keyword>